<proteinExistence type="predicted"/>
<evidence type="ECO:0000313" key="2">
    <source>
        <dbReference type="EMBL" id="QLH83350.1"/>
    </source>
</evidence>
<evidence type="ECO:0000313" key="3">
    <source>
        <dbReference type="Proteomes" id="UP000509346"/>
    </source>
</evidence>
<organism evidence="2 3">
    <name type="scientific">Halosimplex pelagicum</name>
    <dbReference type="NCBI Taxonomy" id="869886"/>
    <lineage>
        <taxon>Archaea</taxon>
        <taxon>Methanobacteriati</taxon>
        <taxon>Methanobacteriota</taxon>
        <taxon>Stenosarchaea group</taxon>
        <taxon>Halobacteria</taxon>
        <taxon>Halobacteriales</taxon>
        <taxon>Haloarculaceae</taxon>
        <taxon>Halosimplex</taxon>
    </lineage>
</organism>
<dbReference type="EMBL" id="CP058909">
    <property type="protein sequence ID" value="QLH83350.1"/>
    <property type="molecule type" value="Genomic_DNA"/>
</dbReference>
<name>A0A7D5TB38_9EURY</name>
<dbReference type="RefSeq" id="WP_179918399.1">
    <property type="nucleotide sequence ID" value="NZ_CP058909.1"/>
</dbReference>
<dbReference type="AlphaFoldDB" id="A0A7D5TB38"/>
<reference evidence="2 3" key="1">
    <citation type="submission" date="2020-07" db="EMBL/GenBank/DDBJ databases">
        <title>Halosimplex litoreum sp. nov. and Halosimplex rubrum sp. nov., isolated from different salt environments.</title>
        <authorList>
            <person name="Cui H."/>
        </authorList>
    </citation>
    <scope>NUCLEOTIDE SEQUENCE [LARGE SCALE GENOMIC DNA]</scope>
    <source>
        <strain evidence="2 3">R2</strain>
    </source>
</reference>
<dbReference type="KEGG" id="hpel:HZS54_17690"/>
<feature type="region of interest" description="Disordered" evidence="1">
    <location>
        <begin position="131"/>
        <end position="154"/>
    </location>
</feature>
<feature type="compositionally biased region" description="Gly residues" evidence="1">
    <location>
        <begin position="138"/>
        <end position="150"/>
    </location>
</feature>
<dbReference type="GeneID" id="56084461"/>
<protein>
    <submittedName>
        <fullName evidence="2">Uncharacterized protein</fullName>
    </submittedName>
</protein>
<keyword evidence="3" id="KW-1185">Reference proteome</keyword>
<sequence>MGRSGDGTGDGYIDGTAKEAFTYHVELGDTSHFEAAAQAANEVGAVWYPSESSSVLKDKELQEFNALLESPVPRDYVSLGDTGTLIATSNQKSQFASILGTGFTFARKVAEGDADGDGTSNEQEMTQLVNDRKHPDADGGGGDNGDGQDGLNGLLSGLPVPELLPGIGPFGSKTTTLLAAVLVLAVISTVTGG</sequence>
<evidence type="ECO:0000256" key="1">
    <source>
        <dbReference type="SAM" id="MobiDB-lite"/>
    </source>
</evidence>
<dbReference type="Proteomes" id="UP000509346">
    <property type="component" value="Chromosome"/>
</dbReference>
<gene>
    <name evidence="2" type="ORF">HZS54_17690</name>
</gene>
<accession>A0A7D5TB38</accession>